<evidence type="ECO:0000256" key="2">
    <source>
        <dbReference type="SAM" id="MobiDB-lite"/>
    </source>
</evidence>
<gene>
    <name evidence="3" type="ORF">E3N88_33802</name>
</gene>
<dbReference type="Proteomes" id="UP000326396">
    <property type="component" value="Linkage Group LG6"/>
</dbReference>
<keyword evidence="4" id="KW-1185">Reference proteome</keyword>
<evidence type="ECO:0000313" key="4">
    <source>
        <dbReference type="Proteomes" id="UP000326396"/>
    </source>
</evidence>
<keyword evidence="1" id="KW-0175">Coiled coil</keyword>
<comment type="caution">
    <text evidence="3">The sequence shown here is derived from an EMBL/GenBank/DDBJ whole genome shotgun (WGS) entry which is preliminary data.</text>
</comment>
<feature type="region of interest" description="Disordered" evidence="2">
    <location>
        <begin position="55"/>
        <end position="93"/>
    </location>
</feature>
<reference evidence="3 4" key="1">
    <citation type="submission" date="2019-05" db="EMBL/GenBank/DDBJ databases">
        <title>Mikania micrantha, genome provides insights into the molecular mechanism of rapid growth.</title>
        <authorList>
            <person name="Liu B."/>
        </authorList>
    </citation>
    <scope>NUCLEOTIDE SEQUENCE [LARGE SCALE GENOMIC DNA]</scope>
    <source>
        <strain evidence="3">NLD-2019</strain>
        <tissue evidence="3">Leaf</tissue>
    </source>
</reference>
<dbReference type="AlphaFoldDB" id="A0A5N6MDM8"/>
<dbReference type="EMBL" id="SZYD01000016">
    <property type="protein sequence ID" value="KAD3338281.1"/>
    <property type="molecule type" value="Genomic_DNA"/>
</dbReference>
<feature type="compositionally biased region" description="Basic and acidic residues" evidence="2">
    <location>
        <begin position="69"/>
        <end position="86"/>
    </location>
</feature>
<feature type="compositionally biased region" description="Low complexity" evidence="2">
    <location>
        <begin position="55"/>
        <end position="64"/>
    </location>
</feature>
<proteinExistence type="predicted"/>
<name>A0A5N6MDM8_9ASTR</name>
<organism evidence="3 4">
    <name type="scientific">Mikania micrantha</name>
    <name type="common">bitter vine</name>
    <dbReference type="NCBI Taxonomy" id="192012"/>
    <lineage>
        <taxon>Eukaryota</taxon>
        <taxon>Viridiplantae</taxon>
        <taxon>Streptophyta</taxon>
        <taxon>Embryophyta</taxon>
        <taxon>Tracheophyta</taxon>
        <taxon>Spermatophyta</taxon>
        <taxon>Magnoliopsida</taxon>
        <taxon>eudicotyledons</taxon>
        <taxon>Gunneridae</taxon>
        <taxon>Pentapetalae</taxon>
        <taxon>asterids</taxon>
        <taxon>campanulids</taxon>
        <taxon>Asterales</taxon>
        <taxon>Asteraceae</taxon>
        <taxon>Asteroideae</taxon>
        <taxon>Heliantheae alliance</taxon>
        <taxon>Eupatorieae</taxon>
        <taxon>Mikania</taxon>
    </lineage>
</organism>
<evidence type="ECO:0000313" key="3">
    <source>
        <dbReference type="EMBL" id="KAD3338281.1"/>
    </source>
</evidence>
<feature type="region of interest" description="Disordered" evidence="2">
    <location>
        <begin position="139"/>
        <end position="171"/>
    </location>
</feature>
<evidence type="ECO:0000256" key="1">
    <source>
        <dbReference type="SAM" id="Coils"/>
    </source>
</evidence>
<feature type="coiled-coil region" evidence="1">
    <location>
        <begin position="106"/>
        <end position="133"/>
    </location>
</feature>
<protein>
    <submittedName>
        <fullName evidence="3">Uncharacterized protein</fullName>
    </submittedName>
</protein>
<sequence length="171" mass="19232">MVDMLEDLPAIELTKLDRRTVISMKLVADIPGLGLQFIGQDGRPFEPAQVIVLPDQQQQQDGGPMPEPEPIREESVQSPPREEEPPQHPPQVYRAVRLTEPLEALLHQIAARCDETAQRMARIERRLDRYEDLVQWTVASKHARRDGTQLPPFPEPRVYADDGSDAGPSGS</sequence>
<accession>A0A5N6MDM8</accession>